<evidence type="ECO:0000259" key="24">
    <source>
        <dbReference type="PROSITE" id="PS50113"/>
    </source>
</evidence>
<dbReference type="Pfam" id="PF07228">
    <property type="entry name" value="SpoIIE"/>
    <property type="match status" value="1"/>
</dbReference>
<protein>
    <recommendedName>
        <fullName evidence="2">protein-serine/threonine phosphatase</fullName>
        <ecNumber evidence="2">3.1.3.16</ecNumber>
    </recommendedName>
    <alternativeName>
        <fullName evidence="22">Protein-serine/threonine phosphatase</fullName>
    </alternativeName>
    <alternativeName>
        <fullName evidence="21">Serine/threonine-protein kinase</fullName>
    </alternativeName>
</protein>
<dbReference type="PANTHER" id="PTHR43156">
    <property type="entry name" value="STAGE II SPORULATION PROTEIN E-RELATED"/>
    <property type="match status" value="1"/>
</dbReference>
<evidence type="ECO:0000256" key="20">
    <source>
        <dbReference type="ARBA" id="ARBA00056274"/>
    </source>
</evidence>
<evidence type="ECO:0000256" key="6">
    <source>
        <dbReference type="ARBA" id="ARBA00022679"/>
    </source>
</evidence>
<evidence type="ECO:0000256" key="5">
    <source>
        <dbReference type="ARBA" id="ARBA00022553"/>
    </source>
</evidence>
<dbReference type="InterPro" id="IPR001610">
    <property type="entry name" value="PAC"/>
</dbReference>
<evidence type="ECO:0000256" key="11">
    <source>
        <dbReference type="ARBA" id="ARBA00022777"/>
    </source>
</evidence>
<comment type="catalytic activity">
    <reaction evidence="19">
        <text>O-phospho-L-seryl-[protein] + H2O = L-seryl-[protein] + phosphate</text>
        <dbReference type="Rhea" id="RHEA:20629"/>
        <dbReference type="Rhea" id="RHEA-COMP:9863"/>
        <dbReference type="Rhea" id="RHEA-COMP:11604"/>
        <dbReference type="ChEBI" id="CHEBI:15377"/>
        <dbReference type="ChEBI" id="CHEBI:29999"/>
        <dbReference type="ChEBI" id="CHEBI:43474"/>
        <dbReference type="ChEBI" id="CHEBI:83421"/>
        <dbReference type="EC" id="3.1.3.16"/>
    </reaction>
</comment>
<dbReference type="FunFam" id="3.60.40.10:FF:000005">
    <property type="entry name" value="Serine/threonine protein phosphatase"/>
    <property type="match status" value="1"/>
</dbReference>
<keyword evidence="10" id="KW-0547">Nucleotide-binding</keyword>
<dbReference type="Gene3D" id="3.30.565.10">
    <property type="entry name" value="Histidine kinase-like ATPase, C-terminal domain"/>
    <property type="match status" value="1"/>
</dbReference>
<keyword evidence="9" id="KW-0677">Repeat</keyword>
<dbReference type="InterPro" id="IPR000014">
    <property type="entry name" value="PAS"/>
</dbReference>
<dbReference type="SUPFAM" id="SSF55781">
    <property type="entry name" value="GAF domain-like"/>
    <property type="match status" value="1"/>
</dbReference>
<feature type="domain" description="PAC" evidence="24">
    <location>
        <begin position="275"/>
        <end position="327"/>
    </location>
</feature>
<dbReference type="InterPro" id="IPR036457">
    <property type="entry name" value="PPM-type-like_dom_sf"/>
</dbReference>
<evidence type="ECO:0000259" key="23">
    <source>
        <dbReference type="PROSITE" id="PS50112"/>
    </source>
</evidence>
<evidence type="ECO:0000256" key="2">
    <source>
        <dbReference type="ARBA" id="ARBA00013081"/>
    </source>
</evidence>
<dbReference type="Pfam" id="PF08447">
    <property type="entry name" value="PAS_3"/>
    <property type="match status" value="1"/>
</dbReference>
<dbReference type="CDD" id="cd00130">
    <property type="entry name" value="PAS"/>
    <property type="match status" value="1"/>
</dbReference>
<keyword evidence="26" id="KW-1185">Reference proteome</keyword>
<dbReference type="InterPro" id="IPR052016">
    <property type="entry name" value="Bact_Sigma-Reg"/>
</dbReference>
<keyword evidence="18" id="KW-0464">Manganese</keyword>
<evidence type="ECO:0000256" key="13">
    <source>
        <dbReference type="ARBA" id="ARBA00022840"/>
    </source>
</evidence>
<dbReference type="PANTHER" id="PTHR43156:SF2">
    <property type="entry name" value="STAGE II SPORULATION PROTEIN E"/>
    <property type="match status" value="1"/>
</dbReference>
<evidence type="ECO:0000256" key="7">
    <source>
        <dbReference type="ARBA" id="ARBA00022692"/>
    </source>
</evidence>
<keyword evidence="5" id="KW-0597">Phosphoprotein</keyword>
<evidence type="ECO:0000256" key="1">
    <source>
        <dbReference type="ARBA" id="ARBA00004429"/>
    </source>
</evidence>
<dbReference type="Pfam" id="PF13581">
    <property type="entry name" value="HATPase_c_2"/>
    <property type="match status" value="1"/>
</dbReference>
<dbReference type="SUPFAM" id="SSF55785">
    <property type="entry name" value="PYP-like sensor domain (PAS domain)"/>
    <property type="match status" value="1"/>
</dbReference>
<keyword evidence="7" id="KW-0812">Transmembrane</keyword>
<dbReference type="SMART" id="SM00086">
    <property type="entry name" value="PAC"/>
    <property type="match status" value="1"/>
</dbReference>
<dbReference type="Gene3D" id="3.60.40.10">
    <property type="entry name" value="PPM-type phosphatase domain"/>
    <property type="match status" value="1"/>
</dbReference>
<evidence type="ECO:0000256" key="16">
    <source>
        <dbReference type="ARBA" id="ARBA00022989"/>
    </source>
</evidence>
<evidence type="ECO:0000256" key="17">
    <source>
        <dbReference type="ARBA" id="ARBA00023136"/>
    </source>
</evidence>
<dbReference type="Gene3D" id="2.10.70.100">
    <property type="match status" value="1"/>
</dbReference>
<dbReference type="InterPro" id="IPR003018">
    <property type="entry name" value="GAF"/>
</dbReference>
<keyword evidence="14" id="KW-0460">Magnesium</keyword>
<dbReference type="GO" id="GO:0016301">
    <property type="term" value="F:kinase activity"/>
    <property type="evidence" value="ECO:0007669"/>
    <property type="project" value="UniProtKB-KW"/>
</dbReference>
<keyword evidence="3" id="KW-1003">Cell membrane</keyword>
<dbReference type="GO" id="GO:0005524">
    <property type="term" value="F:ATP binding"/>
    <property type="evidence" value="ECO:0007669"/>
    <property type="project" value="UniProtKB-KW"/>
</dbReference>
<evidence type="ECO:0000256" key="10">
    <source>
        <dbReference type="ARBA" id="ARBA00022741"/>
    </source>
</evidence>
<gene>
    <name evidence="25" type="ORF">EDD27_4138</name>
</gene>
<keyword evidence="6" id="KW-0808">Transferase</keyword>
<dbReference type="SUPFAM" id="SSF81606">
    <property type="entry name" value="PP2C-like"/>
    <property type="match status" value="1"/>
</dbReference>
<organism evidence="25 26">
    <name type="scientific">Nonomuraea polychroma</name>
    <dbReference type="NCBI Taxonomy" id="46176"/>
    <lineage>
        <taxon>Bacteria</taxon>
        <taxon>Bacillati</taxon>
        <taxon>Actinomycetota</taxon>
        <taxon>Actinomycetes</taxon>
        <taxon>Streptosporangiales</taxon>
        <taxon>Streptosporangiaceae</taxon>
        <taxon>Nonomuraea</taxon>
    </lineage>
</organism>
<dbReference type="SMART" id="SM00065">
    <property type="entry name" value="GAF"/>
    <property type="match status" value="1"/>
</dbReference>
<comment type="subcellular location">
    <subcellularLocation>
        <location evidence="1">Cell inner membrane</location>
        <topology evidence="1">Multi-pass membrane protein</topology>
    </subcellularLocation>
</comment>
<dbReference type="InterPro" id="IPR000700">
    <property type="entry name" value="PAS-assoc_C"/>
</dbReference>
<keyword evidence="8" id="KW-0479">Metal-binding</keyword>
<evidence type="ECO:0000256" key="3">
    <source>
        <dbReference type="ARBA" id="ARBA00022475"/>
    </source>
</evidence>
<keyword evidence="15" id="KW-0904">Protein phosphatase</keyword>
<dbReference type="AlphaFoldDB" id="A0A438M792"/>
<dbReference type="Gene3D" id="3.30.450.40">
    <property type="match status" value="1"/>
</dbReference>
<dbReference type="Gene3D" id="3.30.450.20">
    <property type="entry name" value="PAS domain"/>
    <property type="match status" value="1"/>
</dbReference>
<evidence type="ECO:0000256" key="22">
    <source>
        <dbReference type="ARBA" id="ARBA00081350"/>
    </source>
</evidence>
<dbReference type="Pfam" id="PF13185">
    <property type="entry name" value="GAF_2"/>
    <property type="match status" value="1"/>
</dbReference>
<dbReference type="EMBL" id="SAUN01000001">
    <property type="protein sequence ID" value="RVX41584.1"/>
    <property type="molecule type" value="Genomic_DNA"/>
</dbReference>
<evidence type="ECO:0000313" key="25">
    <source>
        <dbReference type="EMBL" id="RVX41584.1"/>
    </source>
</evidence>
<keyword evidence="17" id="KW-0472">Membrane</keyword>
<evidence type="ECO:0000256" key="14">
    <source>
        <dbReference type="ARBA" id="ARBA00022842"/>
    </source>
</evidence>
<dbReference type="FunFam" id="2.10.70.100:FF:000001">
    <property type="entry name" value="Sensory transduction histidine kinase"/>
    <property type="match status" value="1"/>
</dbReference>
<evidence type="ECO:0000256" key="19">
    <source>
        <dbReference type="ARBA" id="ARBA00047761"/>
    </source>
</evidence>
<evidence type="ECO:0000256" key="15">
    <source>
        <dbReference type="ARBA" id="ARBA00022912"/>
    </source>
</evidence>
<keyword evidence="13" id="KW-0067">ATP-binding</keyword>
<dbReference type="InterPro" id="IPR029016">
    <property type="entry name" value="GAF-like_dom_sf"/>
</dbReference>
<keyword evidence="11" id="KW-0418">Kinase</keyword>
<dbReference type="GO" id="GO:0046872">
    <property type="term" value="F:metal ion binding"/>
    <property type="evidence" value="ECO:0007669"/>
    <property type="project" value="UniProtKB-KW"/>
</dbReference>
<dbReference type="InterPro" id="IPR013655">
    <property type="entry name" value="PAS_fold_3"/>
</dbReference>
<keyword evidence="12" id="KW-0378">Hydrolase</keyword>
<evidence type="ECO:0000256" key="4">
    <source>
        <dbReference type="ARBA" id="ARBA00022519"/>
    </source>
</evidence>
<dbReference type="GO" id="GO:0005886">
    <property type="term" value="C:plasma membrane"/>
    <property type="evidence" value="ECO:0007669"/>
    <property type="project" value="UniProtKB-SubCell"/>
</dbReference>
<reference evidence="25 26" key="1">
    <citation type="submission" date="2019-01" db="EMBL/GenBank/DDBJ databases">
        <title>Sequencing the genomes of 1000 actinobacteria strains.</title>
        <authorList>
            <person name="Klenk H.-P."/>
        </authorList>
    </citation>
    <scope>NUCLEOTIDE SEQUENCE [LARGE SCALE GENOMIC DNA]</scope>
    <source>
        <strain evidence="25 26">DSM 43925</strain>
    </source>
</reference>
<dbReference type="InterPro" id="IPR036890">
    <property type="entry name" value="HATPase_C_sf"/>
</dbReference>
<evidence type="ECO:0000256" key="12">
    <source>
        <dbReference type="ARBA" id="ARBA00022801"/>
    </source>
</evidence>
<sequence length="911" mass="97880">MGMGERHARHWRTAGAERVSAERRRLLSVVGDELWGIELLRFAIQQAVAELAGLGGLVHLGAPGYGGGLRLVVTSGLPSAFAQAWERIEGSGPLAPARALRDGAFVWAALANVVPGMREPDTTAGGSAAWSLPAGTAMASVPILGPGGPVGALSVVTVSSEEPSAGQRAFLDTLGRWAGERLSKPSAPTQGPGITGCHEQPTGSPLPQDLPAVGTWDWDLRTGDVIWNDAMLTVFGLDQDTFDGRIETWTGIVHPDDLPWVLADMDEAIRLGRMYSTEYRLCRPDGTTRWVRSRGRLVVDENGEPARMVGTLWDVTKTHETLEKVTESRTTNSERAAVERASRISQLTRALAEAVTVRDVVDATADHILPSFGAAGLILAYLEGDHLRPVGFTGYSKEFLDRISRIPTASGIPLAEVLRHRNPTFVTSAEEYVERYPTTAELPAAGGKQAWAFLPLIASGRPVGSCVVSFAEPRQFTGEERNLLTALSGLVAQAMERARLYDREHTRAKELQRGLLPRELPSLPAVTAAARYLPAGKDMEVGGDWYDVISLSADRVAIVIGDVMGHGVSEAVTMGRLRTAVRTLADLELPPDELLSHLNDLVSELGDDFYATCLYLVYDPTTRACVLTRAGHPPPAVVHPDGSVLFPDADPNSPLGAATPPFDTVEMQLPEGSLLVLYTDGLVESSNLDIDQGMAHLAKALSGWVSGTLPGTPFRHENHPDATDPAGLRCAECLEALCDSLTTTLLPARQGTADDAALLVVRTHALPGEDMASWPLPEHPKAAGQAREHVRAQLSAWDLDDLSVTTELLASELVSNVIRHAKGPIQLRLLRSDVLTCEVSDGSLTTPRMRRAAETDEGGRGLQLVSAISHRWGTRYTPTGKCIWTEQSLRPSAPALLPEPSGLDLYDLLGD</sequence>
<dbReference type="PROSITE" id="PS50112">
    <property type="entry name" value="PAS"/>
    <property type="match status" value="1"/>
</dbReference>
<dbReference type="Proteomes" id="UP000284824">
    <property type="component" value="Unassembled WGS sequence"/>
</dbReference>
<feature type="domain" description="PAS" evidence="23">
    <location>
        <begin position="227"/>
        <end position="272"/>
    </location>
</feature>
<proteinExistence type="predicted"/>
<accession>A0A438M792</accession>
<dbReference type="PROSITE" id="PS50113">
    <property type="entry name" value="PAC"/>
    <property type="match status" value="1"/>
</dbReference>
<evidence type="ECO:0000256" key="21">
    <source>
        <dbReference type="ARBA" id="ARBA00075117"/>
    </source>
</evidence>
<dbReference type="EC" id="3.1.3.16" evidence="2"/>
<dbReference type="InterPro" id="IPR001932">
    <property type="entry name" value="PPM-type_phosphatase-like_dom"/>
</dbReference>
<dbReference type="GO" id="GO:0004722">
    <property type="term" value="F:protein serine/threonine phosphatase activity"/>
    <property type="evidence" value="ECO:0007669"/>
    <property type="project" value="UniProtKB-EC"/>
</dbReference>
<dbReference type="CDD" id="cd16936">
    <property type="entry name" value="HATPase_RsbW-like"/>
    <property type="match status" value="1"/>
</dbReference>
<dbReference type="FunFam" id="3.30.565.10:FF:000028">
    <property type="entry name" value="PAS sensor protein"/>
    <property type="match status" value="1"/>
</dbReference>
<dbReference type="InterPro" id="IPR003594">
    <property type="entry name" value="HATPase_dom"/>
</dbReference>
<dbReference type="InterPro" id="IPR035965">
    <property type="entry name" value="PAS-like_dom_sf"/>
</dbReference>
<dbReference type="NCBIfam" id="TIGR00229">
    <property type="entry name" value="sensory_box"/>
    <property type="match status" value="1"/>
</dbReference>
<evidence type="ECO:0000256" key="8">
    <source>
        <dbReference type="ARBA" id="ARBA00022723"/>
    </source>
</evidence>
<evidence type="ECO:0000313" key="26">
    <source>
        <dbReference type="Proteomes" id="UP000284824"/>
    </source>
</evidence>
<dbReference type="SMART" id="SM00331">
    <property type="entry name" value="PP2C_SIG"/>
    <property type="match status" value="1"/>
</dbReference>
<evidence type="ECO:0000256" key="9">
    <source>
        <dbReference type="ARBA" id="ARBA00022737"/>
    </source>
</evidence>
<keyword evidence="4" id="KW-0997">Cell inner membrane</keyword>
<comment type="caution">
    <text evidence="25">The sequence shown here is derived from an EMBL/GenBank/DDBJ whole genome shotgun (WGS) entry which is preliminary data.</text>
</comment>
<name>A0A438M792_9ACTN</name>
<keyword evidence="16" id="KW-1133">Transmembrane helix</keyword>
<comment type="function">
    <text evidence="20">Primarily acts as an independent SigF regulator that is sensitive to the osmosensory signal, mediating the cross talk of PknD with the SigF regulon. Possesses both phosphatase and kinase activities. The kinase domain functions as a classic anti-sigma factor-like kinase to phosphorylate the anti-anti-sigma factor domain at the canonical regulatory site, and the phosphatase domain antagonizes this activity.</text>
</comment>
<evidence type="ECO:0000256" key="18">
    <source>
        <dbReference type="ARBA" id="ARBA00023211"/>
    </source>
</evidence>